<evidence type="ECO:0000256" key="1">
    <source>
        <dbReference type="SAM" id="MobiDB-lite"/>
    </source>
</evidence>
<reference evidence="2 3" key="1">
    <citation type="submission" date="2014-04" db="EMBL/GenBank/DDBJ databases">
        <authorList>
            <consortium name="DOE Joint Genome Institute"/>
            <person name="Kuo A."/>
            <person name="Kohler A."/>
            <person name="Costa M.D."/>
            <person name="Nagy L.G."/>
            <person name="Floudas D."/>
            <person name="Copeland A."/>
            <person name="Barry K.W."/>
            <person name="Cichocki N."/>
            <person name="Veneault-Fourrey C."/>
            <person name="LaButti K."/>
            <person name="Lindquist E.A."/>
            <person name="Lipzen A."/>
            <person name="Lundell T."/>
            <person name="Morin E."/>
            <person name="Murat C."/>
            <person name="Sun H."/>
            <person name="Tunlid A."/>
            <person name="Henrissat B."/>
            <person name="Grigoriev I.V."/>
            <person name="Hibbett D.S."/>
            <person name="Martin F."/>
            <person name="Nordberg H.P."/>
            <person name="Cantor M.N."/>
            <person name="Hua S.X."/>
        </authorList>
    </citation>
    <scope>NUCLEOTIDE SEQUENCE [LARGE SCALE GENOMIC DNA]</scope>
    <source>
        <strain evidence="2 3">441</strain>
    </source>
</reference>
<feature type="region of interest" description="Disordered" evidence="1">
    <location>
        <begin position="246"/>
        <end position="275"/>
    </location>
</feature>
<reference evidence="3" key="2">
    <citation type="submission" date="2015-01" db="EMBL/GenBank/DDBJ databases">
        <title>Evolutionary Origins and Diversification of the Mycorrhizal Mutualists.</title>
        <authorList>
            <consortium name="DOE Joint Genome Institute"/>
            <consortium name="Mycorrhizal Genomics Consortium"/>
            <person name="Kohler A."/>
            <person name="Kuo A."/>
            <person name="Nagy L.G."/>
            <person name="Floudas D."/>
            <person name="Copeland A."/>
            <person name="Barry K.W."/>
            <person name="Cichocki N."/>
            <person name="Veneault-Fourrey C."/>
            <person name="LaButti K."/>
            <person name="Lindquist E.A."/>
            <person name="Lipzen A."/>
            <person name="Lundell T."/>
            <person name="Morin E."/>
            <person name="Murat C."/>
            <person name="Riley R."/>
            <person name="Ohm R."/>
            <person name="Sun H."/>
            <person name="Tunlid A."/>
            <person name="Henrissat B."/>
            <person name="Grigoriev I.V."/>
            <person name="Hibbett D.S."/>
            <person name="Martin F."/>
        </authorList>
    </citation>
    <scope>NUCLEOTIDE SEQUENCE [LARGE SCALE GENOMIC DNA]</scope>
    <source>
        <strain evidence="3">441</strain>
    </source>
</reference>
<evidence type="ECO:0000313" key="2">
    <source>
        <dbReference type="EMBL" id="KIK12655.1"/>
    </source>
</evidence>
<proteinExistence type="predicted"/>
<feature type="region of interest" description="Disordered" evidence="1">
    <location>
        <begin position="333"/>
        <end position="352"/>
    </location>
</feature>
<feature type="region of interest" description="Disordered" evidence="1">
    <location>
        <begin position="909"/>
        <end position="983"/>
    </location>
</feature>
<feature type="region of interest" description="Disordered" evidence="1">
    <location>
        <begin position="838"/>
        <end position="875"/>
    </location>
</feature>
<dbReference type="HOGENOM" id="CLU_286686_0_0_1"/>
<organism evidence="2 3">
    <name type="scientific">Pisolithus microcarpus 441</name>
    <dbReference type="NCBI Taxonomy" id="765257"/>
    <lineage>
        <taxon>Eukaryota</taxon>
        <taxon>Fungi</taxon>
        <taxon>Dikarya</taxon>
        <taxon>Basidiomycota</taxon>
        <taxon>Agaricomycotina</taxon>
        <taxon>Agaricomycetes</taxon>
        <taxon>Agaricomycetidae</taxon>
        <taxon>Boletales</taxon>
        <taxon>Sclerodermatineae</taxon>
        <taxon>Pisolithaceae</taxon>
        <taxon>Pisolithus</taxon>
    </lineage>
</organism>
<feature type="compositionally biased region" description="Basic and acidic residues" evidence="1">
    <location>
        <begin position="846"/>
        <end position="857"/>
    </location>
</feature>
<dbReference type="OrthoDB" id="3269759at2759"/>
<feature type="region of interest" description="Disordered" evidence="1">
    <location>
        <begin position="119"/>
        <end position="155"/>
    </location>
</feature>
<evidence type="ECO:0000313" key="3">
    <source>
        <dbReference type="Proteomes" id="UP000054018"/>
    </source>
</evidence>
<dbReference type="AlphaFoldDB" id="A0A0C9XK06"/>
<feature type="compositionally biased region" description="Polar residues" evidence="1">
    <location>
        <begin position="426"/>
        <end position="435"/>
    </location>
</feature>
<keyword evidence="3" id="KW-1185">Reference proteome</keyword>
<accession>A0A0C9XK06</accession>
<feature type="compositionally biased region" description="Basic and acidic residues" evidence="1">
    <location>
        <begin position="932"/>
        <end position="944"/>
    </location>
</feature>
<dbReference type="Proteomes" id="UP000054018">
    <property type="component" value="Unassembled WGS sequence"/>
</dbReference>
<name>A0A0C9XK06_9AGAM</name>
<feature type="compositionally biased region" description="Polar residues" evidence="1">
    <location>
        <begin position="858"/>
        <end position="869"/>
    </location>
</feature>
<feature type="region of interest" description="Disordered" evidence="1">
    <location>
        <begin position="719"/>
        <end position="744"/>
    </location>
</feature>
<gene>
    <name evidence="2" type="ORF">PISMIDRAFT_18592</name>
</gene>
<feature type="region of interest" description="Disordered" evidence="1">
    <location>
        <begin position="415"/>
        <end position="456"/>
    </location>
</feature>
<feature type="region of interest" description="Disordered" evidence="1">
    <location>
        <begin position="673"/>
        <end position="706"/>
    </location>
</feature>
<feature type="compositionally biased region" description="Polar residues" evidence="1">
    <location>
        <begin position="335"/>
        <end position="347"/>
    </location>
</feature>
<protein>
    <submittedName>
        <fullName evidence="2">Uncharacterized protein</fullName>
    </submittedName>
</protein>
<feature type="compositionally biased region" description="Basic residues" evidence="1">
    <location>
        <begin position="967"/>
        <end position="980"/>
    </location>
</feature>
<sequence length="1077" mass="119064">MAVKRYYTKEGFVYVPELKKNGRNWNEYREQVLEVARIQNLLGHLAGVEQKPKVAGNKLEEWLQQDSSAQSMLMWNIPDSLFSRIQHLETAHEMFNYLATTFRDFTPIPLPTEKCVEAPSGDVAADEPLSTKDLPKQKNGSAFEAHASVEPLSEERLEDELTEARSDDKAEAAVGAAQQVLSRSIEVEDHVPDMPSELHMAWSELQEQPSSRAGEPLESEHPDVLNGTVEVPYEVKDVDRAAELASEAAGRARRVNTSDEIAQEDQPSKLCNRSTNDLPGARRLLLEGEQAMCTSGSPRNPNSIEDEQPRLMDVSSYSFGRGTDTGTSVCKAHTPNASSSTTNGQSHYTKEPQPTIYDPGGTLEWPMACCQKAEKGEETAKVESIPASPIECPQRVFEAPHQCGRLKQVQSITNGHGVPLEGETIGGTSDSASRSHPSKQERPQTGSSPALPTDPMECPLRIFRICHRRGRLKTTAVDVSEAEATCSTTFEERIKMVQGNIPNAQRLPLEGEQASCVSGNTTSTGANGHADRLNGYVKRDVPDTQGVLLEGEQARIVSCDKANLRGCTSTSRVLGMHADDPSRQEEPITTSIESTSVNGSLKMASDTSKNIRTARAKSATQNSPEQLQKEPFESTMPWRRVGIGDIDAPTPQNVPIEALSFKNQDITLGRLASPNEGHVASGVEGKKAGGIGEPTHGKDDTKNSGNVGSERIEAALLAGDSQDAYRGQNERGDSPMSSWPPTRLRKHPYEAIRPRRRRGRIKFEAGNVRRKRKCKNVYQGRGNMTSHAREGIGTSHSLTIKPRMQERCQRHIRHDARSVEALQSTKSAHSKLKVLHGETAAPDDLQGPKECPEDTRNQRGVNMNPSSQIEGLGGQEEGSKMFGVVEDELRFQNDEEHVGMDGKWCRMDGATSSASRDSKRVETRLLAGDKGSGQHERQKQKPNDIPEPPTPLGIHLRRPMKPVIQPQRRRKLKSRSRSVSHKHDATYQIGQLRSHTLQSVALEAREQEKSLPLRYKAEKRESKSTEMSHATYRTYVQSFRVQNAKTEPLERVEGDHTCRDNVRATAQCDFPNRATTL</sequence>
<dbReference type="EMBL" id="KN834061">
    <property type="protein sequence ID" value="KIK12655.1"/>
    <property type="molecule type" value="Genomic_DNA"/>
</dbReference>